<name>M7X8R8_9BACT</name>
<feature type="transmembrane region" description="Helical" evidence="1">
    <location>
        <begin position="172"/>
        <end position="199"/>
    </location>
</feature>
<keyword evidence="1" id="KW-0472">Membrane</keyword>
<feature type="transmembrane region" description="Helical" evidence="1">
    <location>
        <begin position="261"/>
        <end position="282"/>
    </location>
</feature>
<sequence length="342" mass="37539">MKAANSWPIMAMALVLFGFVLSIYAINRQIKPPAATHAKFQLEIDTNLQLASFYQLPDTTQSITANKPVVQMDSKLLAYNLNPKLMVWALVFSILFGLALGSVPLSIGRSAYLIRIFGISWKAVFGSIAGILVFFVLVLYVSSGEGSGKLLSAVQLMMDFKILFFDPKAIEVMITIVVLTGSFAAYGILLINFCAPRVLLGEDQSAMQRFSKLKLLDDNLNVLLGVISILIMLSVVALSVLHQAIQGQFTVVNANIFPSEFIYAYGLVFTIFLAIIYLPTHFHLNQILLEMKQTAGDMGLQSEEHSKMVLGGTLSKNFQVLFAIIAPLIGSALTEMLQQVAF</sequence>
<proteinExistence type="predicted"/>
<evidence type="ECO:0000313" key="2">
    <source>
        <dbReference type="EMBL" id="EMS33785.1"/>
    </source>
</evidence>
<evidence type="ECO:0000313" key="3">
    <source>
        <dbReference type="Proteomes" id="UP000010953"/>
    </source>
</evidence>
<keyword evidence="3" id="KW-1185">Reference proteome</keyword>
<dbReference type="AlphaFoldDB" id="M7X8R8"/>
<feature type="transmembrane region" description="Helical" evidence="1">
    <location>
        <begin position="85"/>
        <end position="107"/>
    </location>
</feature>
<dbReference type="Proteomes" id="UP000010953">
    <property type="component" value="Unassembled WGS sequence"/>
</dbReference>
<gene>
    <name evidence="2" type="ORF">C943_04104</name>
</gene>
<feature type="transmembrane region" description="Helical" evidence="1">
    <location>
        <begin position="220"/>
        <end position="241"/>
    </location>
</feature>
<accession>M7X8R8</accession>
<organism evidence="2 3">
    <name type="scientific">Mariniradius saccharolyticus AK6</name>
    <dbReference type="NCBI Taxonomy" id="1239962"/>
    <lineage>
        <taxon>Bacteria</taxon>
        <taxon>Pseudomonadati</taxon>
        <taxon>Bacteroidota</taxon>
        <taxon>Cytophagia</taxon>
        <taxon>Cytophagales</taxon>
        <taxon>Cyclobacteriaceae</taxon>
        <taxon>Mariniradius</taxon>
    </lineage>
</organism>
<dbReference type="EMBL" id="AMZY02000008">
    <property type="protein sequence ID" value="EMS33785.1"/>
    <property type="molecule type" value="Genomic_DNA"/>
</dbReference>
<comment type="caution">
    <text evidence="2">The sequence shown here is derived from an EMBL/GenBank/DDBJ whole genome shotgun (WGS) entry which is preliminary data.</text>
</comment>
<feature type="transmembrane region" description="Helical" evidence="1">
    <location>
        <begin position="7"/>
        <end position="26"/>
    </location>
</feature>
<keyword evidence="1" id="KW-1133">Transmembrane helix</keyword>
<feature type="transmembrane region" description="Helical" evidence="1">
    <location>
        <begin position="119"/>
        <end position="141"/>
    </location>
</feature>
<protein>
    <submittedName>
        <fullName evidence="2">Uncharacterized protein</fullName>
    </submittedName>
</protein>
<dbReference type="STRING" id="1239962.C943_04104"/>
<keyword evidence="1" id="KW-0812">Transmembrane</keyword>
<evidence type="ECO:0000256" key="1">
    <source>
        <dbReference type="SAM" id="Phobius"/>
    </source>
</evidence>
<reference evidence="2" key="1">
    <citation type="submission" date="2013-01" db="EMBL/GenBank/DDBJ databases">
        <title>Genome assembly of Mariniradius saccharolyticus AK6.</title>
        <authorList>
            <person name="Vaidya B."/>
            <person name="Khatri I."/>
            <person name="Tanuku N.R.S."/>
            <person name="Subramanian S."/>
            <person name="Pinnaka A."/>
        </authorList>
    </citation>
    <scope>NUCLEOTIDE SEQUENCE [LARGE SCALE GENOMIC DNA]</scope>
    <source>
        <strain evidence="2">AK6</strain>
    </source>
</reference>
<dbReference type="InParanoid" id="M7X8R8"/>
<dbReference type="OrthoDB" id="9969825at2"/>
<dbReference type="RefSeq" id="WP_008625777.1">
    <property type="nucleotide sequence ID" value="NZ_AMZY02000008.1"/>
</dbReference>